<dbReference type="Proteomes" id="UP000035900">
    <property type="component" value="Unassembled WGS sequence"/>
</dbReference>
<comment type="caution">
    <text evidence="1">The sequence shown here is derived from an EMBL/GenBank/DDBJ whole genome shotgun (WGS) entry which is preliminary data.</text>
</comment>
<dbReference type="OrthoDB" id="874372at2"/>
<evidence type="ECO:0000313" key="2">
    <source>
        <dbReference type="Proteomes" id="UP000035900"/>
    </source>
</evidence>
<proteinExistence type="predicted"/>
<dbReference type="EMBL" id="LFNG01000007">
    <property type="protein sequence ID" value="KMQ71478.1"/>
    <property type="molecule type" value="Genomic_DNA"/>
</dbReference>
<protein>
    <submittedName>
        <fullName evidence="1">Uncharacterized protein</fullName>
    </submittedName>
</protein>
<keyword evidence="2" id="KW-1185">Reference proteome</keyword>
<dbReference type="STRING" id="1304281.ACM44_06530"/>
<name>A0A0J7IZ12_9FLAO</name>
<dbReference type="RefSeq" id="WP_048499225.1">
    <property type="nucleotide sequence ID" value="NZ_LFNG01000007.1"/>
</dbReference>
<reference evidence="1 2" key="1">
    <citation type="journal article" date="2004" name="Int. J. Syst. Evol. Microbiol.">
        <title>Kaistella koreensis gen. nov., sp. nov., a novel member of the Chryseobacterium-Bergeyella-Riemerella branch.</title>
        <authorList>
            <person name="Kim M.K."/>
            <person name="Im W.T."/>
            <person name="Shin Y.K."/>
            <person name="Lim J.H."/>
            <person name="Kim S.H."/>
            <person name="Lee B.C."/>
            <person name="Park M.Y."/>
            <person name="Lee K.Y."/>
            <person name="Lee S.T."/>
        </authorList>
    </citation>
    <scope>NUCLEOTIDE SEQUENCE [LARGE SCALE GENOMIC DNA]</scope>
    <source>
        <strain evidence="1 2">CCUG 49689</strain>
    </source>
</reference>
<organism evidence="1 2">
    <name type="scientific">Chryseobacterium koreense CCUG 49689</name>
    <dbReference type="NCBI Taxonomy" id="1304281"/>
    <lineage>
        <taxon>Bacteria</taxon>
        <taxon>Pseudomonadati</taxon>
        <taxon>Bacteroidota</taxon>
        <taxon>Flavobacteriia</taxon>
        <taxon>Flavobacteriales</taxon>
        <taxon>Weeksellaceae</taxon>
        <taxon>Chryseobacterium group</taxon>
        <taxon>Chryseobacterium</taxon>
    </lineage>
</organism>
<evidence type="ECO:0000313" key="1">
    <source>
        <dbReference type="EMBL" id="KMQ71478.1"/>
    </source>
</evidence>
<sequence length="242" mass="27930">MAELEVAKSTKKIITTAKSKEEPFWGKFKKISLEILIIMFAVSLSIGLHSLSEARHEQHEVKVFLTGLRKDLKKDREEMSDDINGYETQRRAFQYLSKLEKGQSANPDSMKVYAQDLTTFTGFMGNRGRYEGFKSSGKILFIEDDDLQNNILDLYEESVPLLNQRTDFYKNEKLKLNDFIIEKTTDYPKGNLPQILGSDQVKNRSNMYLASVEHIIGNYRECISKIDEIITGINRHYPEKAK</sequence>
<accession>A0A0J7IZ12</accession>
<dbReference type="PATRIC" id="fig|1304281.5.peg.1399"/>
<gene>
    <name evidence="1" type="ORF">ACM44_06530</name>
</gene>
<dbReference type="AlphaFoldDB" id="A0A0J7IZ12"/>